<evidence type="ECO:0000313" key="3">
    <source>
        <dbReference type="Proteomes" id="UP000002985"/>
    </source>
</evidence>
<gene>
    <name evidence="2" type="ORF">KSU1_C0138</name>
</gene>
<dbReference type="Proteomes" id="UP000002985">
    <property type="component" value="Unassembled WGS sequence"/>
</dbReference>
<dbReference type="Pfam" id="PF18480">
    <property type="entry name" value="DUF5615"/>
    <property type="match status" value="1"/>
</dbReference>
<sequence length="55" mass="6058">MRLKFIADVHISPLTVKELQKAGYTVTRVTDNLPSTSSDSEIIQLASKEQAVIIT</sequence>
<evidence type="ECO:0000259" key="1">
    <source>
        <dbReference type="Pfam" id="PF18480"/>
    </source>
</evidence>
<dbReference type="InterPro" id="IPR041049">
    <property type="entry name" value="DUF5615"/>
</dbReference>
<feature type="domain" description="DUF5615" evidence="1">
    <location>
        <begin position="4"/>
        <end position="55"/>
    </location>
</feature>
<protein>
    <recommendedName>
        <fullName evidence="1">DUF5615 domain-containing protein</fullName>
    </recommendedName>
</protein>
<proteinExistence type="predicted"/>
<dbReference type="EMBL" id="BAFH01000003">
    <property type="protein sequence ID" value="GAB61734.1"/>
    <property type="molecule type" value="Genomic_DNA"/>
</dbReference>
<name>I3IJ39_9BACT</name>
<evidence type="ECO:0000313" key="2">
    <source>
        <dbReference type="EMBL" id="GAB61734.1"/>
    </source>
</evidence>
<organism evidence="2 3">
    <name type="scientific">Candidatus Jettenia caeni</name>
    <dbReference type="NCBI Taxonomy" id="247490"/>
    <lineage>
        <taxon>Bacteria</taxon>
        <taxon>Pseudomonadati</taxon>
        <taxon>Planctomycetota</taxon>
        <taxon>Candidatus Brocadiia</taxon>
        <taxon>Candidatus Brocadiales</taxon>
        <taxon>Candidatus Brocadiaceae</taxon>
        <taxon>Candidatus Jettenia</taxon>
    </lineage>
</organism>
<reference evidence="2 3" key="1">
    <citation type="journal article" date="2012" name="FEBS Lett.">
        <title>Anammox organism KSU-1 expresses a NirK-type copper-containing nitrite reductase instead of a NirS-type with cytochrome cd1.</title>
        <authorList>
            <person name="Hira D."/>
            <person name="Toh H."/>
            <person name="Migita C.T."/>
            <person name="Okubo H."/>
            <person name="Nishiyama T."/>
            <person name="Hattori M."/>
            <person name="Furukawa K."/>
            <person name="Fujii T."/>
        </authorList>
    </citation>
    <scope>NUCLEOTIDE SEQUENCE [LARGE SCALE GENOMIC DNA]</scope>
</reference>
<dbReference type="AlphaFoldDB" id="I3IJ39"/>
<dbReference type="eggNOG" id="COG4634">
    <property type="taxonomic scope" value="Bacteria"/>
</dbReference>
<accession>I3IJ39</accession>
<comment type="caution">
    <text evidence="2">The sequence shown here is derived from an EMBL/GenBank/DDBJ whole genome shotgun (WGS) entry which is preliminary data.</text>
</comment>
<keyword evidence="3" id="KW-1185">Reference proteome</keyword>